<dbReference type="InterPro" id="IPR016381">
    <property type="entry name" value="Sig_transdc_His_kinase_DegS"/>
</dbReference>
<dbReference type="Gene3D" id="1.20.5.1930">
    <property type="match status" value="1"/>
</dbReference>
<dbReference type="GO" id="GO:0016020">
    <property type="term" value="C:membrane"/>
    <property type="evidence" value="ECO:0007669"/>
    <property type="project" value="InterPro"/>
</dbReference>
<evidence type="ECO:0000256" key="6">
    <source>
        <dbReference type="SAM" id="Coils"/>
    </source>
</evidence>
<feature type="coiled-coil region" evidence="6">
    <location>
        <begin position="3"/>
        <end position="133"/>
    </location>
</feature>
<evidence type="ECO:0000256" key="5">
    <source>
        <dbReference type="ARBA" id="ARBA00023012"/>
    </source>
</evidence>
<dbReference type="CDD" id="cd16917">
    <property type="entry name" value="HATPase_UhpB-NarQ-NarX-like"/>
    <property type="match status" value="1"/>
</dbReference>
<sequence length="380" mass="43651">MAVKTLEEIIKEIISLIEKNREEIFSIAEATETEIKRLQQEVEAVRQETLEVIARVDSLQKAEKAARLRLMEVSADFRKYTEADIKEAYENAQRLQLELATLREKEAMLRLRRDDMERSLKRLVETRQRATRLASRIGVILDYLRTDFQGAAERMGEMQQWQQMALRILEAQEEERRRVAREIHDGPAQSMANVVMRAEFCLKLLDRDPAKLRGELLALQDLVRTSLQDTRKIIFDLRPMALDDLGLAAALKKFVANYKEQYGLPVEYQYFGPEKRLPPAVEVALFRIVQEALNNIYKHAHATSALVKLEVLPARVNLVVRDNGRGFDVEKVLKDPERKGYGLLGIRERVQLLNGELEIISSPGKGTTLMVGIDLTTEEQ</sequence>
<dbReference type="EMBL" id="RKRE01000003">
    <property type="protein sequence ID" value="RPF42723.1"/>
    <property type="molecule type" value="Genomic_DNA"/>
</dbReference>
<keyword evidence="6" id="KW-0175">Coiled coil</keyword>
<accession>A0A3N5ADT2</accession>
<dbReference type="EC" id="2.7.13.3" evidence="2"/>
<dbReference type="InterPro" id="IPR003594">
    <property type="entry name" value="HATPase_dom"/>
</dbReference>
<reference evidence="8 9" key="1">
    <citation type="submission" date="2018-11" db="EMBL/GenBank/DDBJ databases">
        <title>Genomic Encyclopedia of Type Strains, Phase IV (KMG-IV): sequencing the most valuable type-strain genomes for metagenomic binning, comparative biology and taxonomic classification.</title>
        <authorList>
            <person name="Goeker M."/>
        </authorList>
    </citation>
    <scope>NUCLEOTIDE SEQUENCE [LARGE SCALE GENOMIC DNA]</scope>
    <source>
        <strain evidence="8 9">DSM 102936</strain>
    </source>
</reference>
<dbReference type="GO" id="GO:0046983">
    <property type="term" value="F:protein dimerization activity"/>
    <property type="evidence" value="ECO:0007669"/>
    <property type="project" value="InterPro"/>
</dbReference>
<dbReference type="PIRSF" id="PIRSF003169">
    <property type="entry name" value="STHK_DegS"/>
    <property type="match status" value="1"/>
</dbReference>
<dbReference type="Pfam" id="PF07730">
    <property type="entry name" value="HisKA_3"/>
    <property type="match status" value="1"/>
</dbReference>
<dbReference type="PANTHER" id="PTHR24421">
    <property type="entry name" value="NITRATE/NITRITE SENSOR PROTEIN NARX-RELATED"/>
    <property type="match status" value="1"/>
</dbReference>
<keyword evidence="4 8" id="KW-0418">Kinase</keyword>
<dbReference type="AlphaFoldDB" id="A0A3N5ADT2"/>
<evidence type="ECO:0000256" key="3">
    <source>
        <dbReference type="ARBA" id="ARBA00022679"/>
    </source>
</evidence>
<dbReference type="Gene3D" id="3.30.565.10">
    <property type="entry name" value="Histidine kinase-like ATPase, C-terminal domain"/>
    <property type="match status" value="1"/>
</dbReference>
<keyword evidence="9" id="KW-1185">Reference proteome</keyword>
<name>A0A3N5ADT2_9THEO</name>
<evidence type="ECO:0000313" key="8">
    <source>
        <dbReference type="EMBL" id="RPF42723.1"/>
    </source>
</evidence>
<organism evidence="8 9">
    <name type="scientific">Thermodesulfitimonas autotrophica</name>
    <dbReference type="NCBI Taxonomy" id="1894989"/>
    <lineage>
        <taxon>Bacteria</taxon>
        <taxon>Bacillati</taxon>
        <taxon>Bacillota</taxon>
        <taxon>Clostridia</taxon>
        <taxon>Thermoanaerobacterales</taxon>
        <taxon>Thermoanaerobacteraceae</taxon>
        <taxon>Thermodesulfitimonas</taxon>
    </lineage>
</organism>
<keyword evidence="5" id="KW-0902">Two-component regulatory system</keyword>
<protein>
    <recommendedName>
        <fullName evidence="2">histidine kinase</fullName>
        <ecNumber evidence="2">2.7.13.3</ecNumber>
    </recommendedName>
</protein>
<dbReference type="InterPro" id="IPR011712">
    <property type="entry name" value="Sig_transdc_His_kin_sub3_dim/P"/>
</dbReference>
<dbReference type="PROSITE" id="PS50109">
    <property type="entry name" value="HIS_KIN"/>
    <property type="match status" value="1"/>
</dbReference>
<dbReference type="PANTHER" id="PTHR24421:SF55">
    <property type="entry name" value="SENSOR HISTIDINE KINASE YDFH"/>
    <property type="match status" value="1"/>
</dbReference>
<dbReference type="Pfam" id="PF05384">
    <property type="entry name" value="DegS"/>
    <property type="match status" value="1"/>
</dbReference>
<dbReference type="RefSeq" id="WP_123931270.1">
    <property type="nucleotide sequence ID" value="NZ_RKRE01000003.1"/>
</dbReference>
<dbReference type="SMART" id="SM00387">
    <property type="entry name" value="HATPase_c"/>
    <property type="match status" value="1"/>
</dbReference>
<dbReference type="InterPro" id="IPR036890">
    <property type="entry name" value="HATPase_C_sf"/>
</dbReference>
<evidence type="ECO:0000256" key="2">
    <source>
        <dbReference type="ARBA" id="ARBA00012438"/>
    </source>
</evidence>
<evidence type="ECO:0000259" key="7">
    <source>
        <dbReference type="PROSITE" id="PS50109"/>
    </source>
</evidence>
<evidence type="ECO:0000256" key="4">
    <source>
        <dbReference type="ARBA" id="ARBA00022777"/>
    </source>
</evidence>
<dbReference type="OrthoDB" id="9781904at2"/>
<dbReference type="Pfam" id="PF02518">
    <property type="entry name" value="HATPase_c"/>
    <property type="match status" value="1"/>
</dbReference>
<dbReference type="SUPFAM" id="SSF55874">
    <property type="entry name" value="ATPase domain of HSP90 chaperone/DNA topoisomerase II/histidine kinase"/>
    <property type="match status" value="1"/>
</dbReference>
<dbReference type="Proteomes" id="UP000282654">
    <property type="component" value="Unassembled WGS sequence"/>
</dbReference>
<proteinExistence type="predicted"/>
<dbReference type="InterPro" id="IPR050482">
    <property type="entry name" value="Sensor_HK_TwoCompSys"/>
</dbReference>
<keyword evidence="3" id="KW-0808">Transferase</keyword>
<dbReference type="GO" id="GO:0000155">
    <property type="term" value="F:phosphorelay sensor kinase activity"/>
    <property type="evidence" value="ECO:0007669"/>
    <property type="project" value="InterPro"/>
</dbReference>
<comment type="catalytic activity">
    <reaction evidence="1">
        <text>ATP + protein L-histidine = ADP + protein N-phospho-L-histidine.</text>
        <dbReference type="EC" id="2.7.13.3"/>
    </reaction>
</comment>
<dbReference type="InterPro" id="IPR005467">
    <property type="entry name" value="His_kinase_dom"/>
</dbReference>
<feature type="domain" description="Histidine kinase" evidence="7">
    <location>
        <begin position="285"/>
        <end position="377"/>
    </location>
</feature>
<evidence type="ECO:0000256" key="1">
    <source>
        <dbReference type="ARBA" id="ARBA00000085"/>
    </source>
</evidence>
<dbReference type="InterPro" id="IPR008595">
    <property type="entry name" value="DegS"/>
</dbReference>
<comment type="caution">
    <text evidence="8">The sequence shown here is derived from an EMBL/GenBank/DDBJ whole genome shotgun (WGS) entry which is preliminary data.</text>
</comment>
<evidence type="ECO:0000313" key="9">
    <source>
        <dbReference type="Proteomes" id="UP000282654"/>
    </source>
</evidence>
<gene>
    <name evidence="8" type="ORF">EDD75_1833</name>
</gene>